<feature type="region of interest" description="Disordered" evidence="2">
    <location>
        <begin position="280"/>
        <end position="303"/>
    </location>
</feature>
<organism evidence="3">
    <name type="scientific">Tanacetum cinerariifolium</name>
    <name type="common">Dalmatian daisy</name>
    <name type="synonym">Chrysanthemum cinerariifolium</name>
    <dbReference type="NCBI Taxonomy" id="118510"/>
    <lineage>
        <taxon>Eukaryota</taxon>
        <taxon>Viridiplantae</taxon>
        <taxon>Streptophyta</taxon>
        <taxon>Embryophyta</taxon>
        <taxon>Tracheophyta</taxon>
        <taxon>Spermatophyta</taxon>
        <taxon>Magnoliopsida</taxon>
        <taxon>eudicotyledons</taxon>
        <taxon>Gunneridae</taxon>
        <taxon>Pentapetalae</taxon>
        <taxon>asterids</taxon>
        <taxon>campanulids</taxon>
        <taxon>Asterales</taxon>
        <taxon>Asteraceae</taxon>
        <taxon>Asteroideae</taxon>
        <taxon>Anthemideae</taxon>
        <taxon>Anthemidinae</taxon>
        <taxon>Tanacetum</taxon>
    </lineage>
</organism>
<reference evidence="3" key="1">
    <citation type="journal article" date="2019" name="Sci. Rep.">
        <title>Draft genome of Tanacetum cinerariifolium, the natural source of mosquito coil.</title>
        <authorList>
            <person name="Yamashiro T."/>
            <person name="Shiraishi A."/>
            <person name="Satake H."/>
            <person name="Nakayama K."/>
        </authorList>
    </citation>
    <scope>NUCLEOTIDE SEQUENCE</scope>
</reference>
<keyword evidence="3" id="KW-0695">RNA-directed DNA polymerase</keyword>
<evidence type="ECO:0000313" key="3">
    <source>
        <dbReference type="EMBL" id="GEU45049.1"/>
    </source>
</evidence>
<feature type="compositionally biased region" description="Basic residues" evidence="2">
    <location>
        <begin position="286"/>
        <end position="298"/>
    </location>
</feature>
<feature type="compositionally biased region" description="Basic residues" evidence="2">
    <location>
        <begin position="61"/>
        <end position="72"/>
    </location>
</feature>
<accession>A0A6L2K7U7</accession>
<keyword evidence="3" id="KW-0548">Nucleotidyltransferase</keyword>
<dbReference type="AlphaFoldDB" id="A0A6L2K7U7"/>
<feature type="coiled-coil region" evidence="1">
    <location>
        <begin position="206"/>
        <end position="233"/>
    </location>
</feature>
<name>A0A6L2K7U7_TANCI</name>
<gene>
    <name evidence="3" type="ORF">Tci_017027</name>
</gene>
<sequence>MSWEDFRTLTREEFCPSNEMQKLKTKLWNHAMVRVGHAAYTDMFHELARLVPHLVTPKSNRIGRKGTIKRNHEKRENIGEPSKDSNGREDNKRTRTRNAFAMTANLVRGGYIGLETRGNQQNQVVAVNGGQGRRNQRNHARGKAFMLGAEEAHQDPNIVTDIEPNDLGFSYEIEIASGQLVELNKVIWGCKLEIKVRIPLLNGKVLRVLRKKSKEKKRQLMSAKAKKKKQEEIVVVIDFLKDHEEHEYARNRRDGGSVKRQTIDRLRNVIHSTSDHREGFGPGLHKVIHRPKPGKTIKKYNGPKLSSCQTGYDPEAARWTKDFQRTLR</sequence>
<evidence type="ECO:0000256" key="1">
    <source>
        <dbReference type="SAM" id="Coils"/>
    </source>
</evidence>
<dbReference type="EMBL" id="BKCJ010001930">
    <property type="protein sequence ID" value="GEU45049.1"/>
    <property type="molecule type" value="Genomic_DNA"/>
</dbReference>
<keyword evidence="1" id="KW-0175">Coiled coil</keyword>
<feature type="region of interest" description="Disordered" evidence="2">
    <location>
        <begin position="58"/>
        <end position="97"/>
    </location>
</feature>
<feature type="compositionally biased region" description="Basic and acidic residues" evidence="2">
    <location>
        <begin position="73"/>
        <end position="93"/>
    </location>
</feature>
<protein>
    <submittedName>
        <fullName evidence="3">Reverse transcriptase domain-containing protein</fullName>
    </submittedName>
</protein>
<keyword evidence="3" id="KW-0808">Transferase</keyword>
<comment type="caution">
    <text evidence="3">The sequence shown here is derived from an EMBL/GenBank/DDBJ whole genome shotgun (WGS) entry which is preliminary data.</text>
</comment>
<proteinExistence type="predicted"/>
<evidence type="ECO:0000256" key="2">
    <source>
        <dbReference type="SAM" id="MobiDB-lite"/>
    </source>
</evidence>
<dbReference type="GO" id="GO:0003964">
    <property type="term" value="F:RNA-directed DNA polymerase activity"/>
    <property type="evidence" value="ECO:0007669"/>
    <property type="project" value="UniProtKB-KW"/>
</dbReference>